<evidence type="ECO:0000313" key="4">
    <source>
        <dbReference type="Proteomes" id="UP001149163"/>
    </source>
</evidence>
<dbReference type="GO" id="GO:0016838">
    <property type="term" value="F:carbon-oxygen lyase activity, acting on phosphates"/>
    <property type="evidence" value="ECO:0007669"/>
    <property type="project" value="InterPro"/>
</dbReference>
<dbReference type="Pfam" id="PF06330">
    <property type="entry name" value="TRI5"/>
    <property type="match status" value="1"/>
</dbReference>
<gene>
    <name evidence="3" type="ORF">N7482_006397</name>
</gene>
<organism evidence="3 4">
    <name type="scientific">Penicillium canariense</name>
    <dbReference type="NCBI Taxonomy" id="189055"/>
    <lineage>
        <taxon>Eukaryota</taxon>
        <taxon>Fungi</taxon>
        <taxon>Dikarya</taxon>
        <taxon>Ascomycota</taxon>
        <taxon>Pezizomycotina</taxon>
        <taxon>Eurotiomycetes</taxon>
        <taxon>Eurotiomycetidae</taxon>
        <taxon>Eurotiales</taxon>
        <taxon>Aspergillaceae</taxon>
        <taxon>Penicillium</taxon>
    </lineage>
</organism>
<dbReference type="AlphaFoldDB" id="A0A9W9LJC7"/>
<sequence length="309" mass="35657">MAFAGSPDRDEITKTTYEAIMKDMLKTMNRIPSYEQLPCAHIYDQIVARISQVTLNQKLAKRVSKVAALVAIYFYPWHDEDVQLVIGMYTAFYLVLDDEGDTMVAEISQFRQRLLKSEKQSAPFEMLAYLFSEFDRVFPSMVANKLFAGVLASLTSLEIELDRSTEFTGVGSPMFAKYFRNMNGSSEAYVYFLMADKEVTAAQHKHFLQAVPELWNITDEINDLMSFYKESIGGDERDTYVYHQARSTGVSIQEALRNLAKDIVRRRHLIGRIFQDDDLLRDKADQYITGQIEFYLTSERYRLSELHLA</sequence>
<comment type="similarity">
    <text evidence="1">Belongs to the trichodiene synthase family.</text>
</comment>
<evidence type="ECO:0000256" key="2">
    <source>
        <dbReference type="ARBA" id="ARBA00023239"/>
    </source>
</evidence>
<evidence type="ECO:0008006" key="5">
    <source>
        <dbReference type="Google" id="ProtNLM"/>
    </source>
</evidence>
<comment type="caution">
    <text evidence="3">The sequence shown here is derived from an EMBL/GenBank/DDBJ whole genome shotgun (WGS) entry which is preliminary data.</text>
</comment>
<keyword evidence="2" id="KW-0456">Lyase</keyword>
<dbReference type="SUPFAM" id="SSF48576">
    <property type="entry name" value="Terpenoid synthases"/>
    <property type="match status" value="1"/>
</dbReference>
<reference evidence="3" key="2">
    <citation type="journal article" date="2023" name="IMA Fungus">
        <title>Comparative genomic study of the Penicillium genus elucidates a diverse pangenome and 15 lateral gene transfer events.</title>
        <authorList>
            <person name="Petersen C."/>
            <person name="Sorensen T."/>
            <person name="Nielsen M.R."/>
            <person name="Sondergaard T.E."/>
            <person name="Sorensen J.L."/>
            <person name="Fitzpatrick D.A."/>
            <person name="Frisvad J.C."/>
            <person name="Nielsen K.L."/>
        </authorList>
    </citation>
    <scope>NUCLEOTIDE SEQUENCE</scope>
    <source>
        <strain evidence="3">IBT 26290</strain>
    </source>
</reference>
<reference evidence="3" key="1">
    <citation type="submission" date="2022-11" db="EMBL/GenBank/DDBJ databases">
        <authorList>
            <person name="Petersen C."/>
        </authorList>
    </citation>
    <scope>NUCLEOTIDE SEQUENCE</scope>
    <source>
        <strain evidence="3">IBT 26290</strain>
    </source>
</reference>
<keyword evidence="4" id="KW-1185">Reference proteome</keyword>
<proteinExistence type="inferred from homology"/>
<evidence type="ECO:0000313" key="3">
    <source>
        <dbReference type="EMBL" id="KAJ5159393.1"/>
    </source>
</evidence>
<dbReference type="Proteomes" id="UP001149163">
    <property type="component" value="Unassembled WGS sequence"/>
</dbReference>
<accession>A0A9W9LJC7</accession>
<protein>
    <recommendedName>
        <fullName evidence="5">Terpenoid synthase</fullName>
    </recommendedName>
</protein>
<evidence type="ECO:0000256" key="1">
    <source>
        <dbReference type="ARBA" id="ARBA00007946"/>
    </source>
</evidence>
<dbReference type="OrthoDB" id="2998174at2759"/>
<dbReference type="GeneID" id="81427698"/>
<dbReference type="InterPro" id="IPR024652">
    <property type="entry name" value="Trichodiene_synth"/>
</dbReference>
<dbReference type="InterPro" id="IPR008949">
    <property type="entry name" value="Isoprenoid_synthase_dom_sf"/>
</dbReference>
<name>A0A9W9LJC7_9EURO</name>
<dbReference type="EMBL" id="JAPQKN010000004">
    <property type="protein sequence ID" value="KAJ5159393.1"/>
    <property type="molecule type" value="Genomic_DNA"/>
</dbReference>
<dbReference type="Gene3D" id="1.10.600.10">
    <property type="entry name" value="Farnesyl Diphosphate Synthase"/>
    <property type="match status" value="1"/>
</dbReference>
<dbReference type="RefSeq" id="XP_056540951.1">
    <property type="nucleotide sequence ID" value="XM_056688522.1"/>
</dbReference>